<feature type="compositionally biased region" description="Low complexity" evidence="1">
    <location>
        <begin position="411"/>
        <end position="426"/>
    </location>
</feature>
<protein>
    <submittedName>
        <fullName evidence="2">Uncharacterized protein</fullName>
    </submittedName>
</protein>
<gene>
    <name evidence="2" type="ORF">CDAR_180371</name>
</gene>
<sequence>MEEGRDNLLPPSNLPDSVAQDDDLDVPEIQASSNIASPAENLPADIISGEPNVLESQESTTVSSPPISLPLTAFGRADITSATSDRRCSSDSSPSAFSRSTDNPSIEATSRSQSTISQGESSGSHREGIRLVRPPFVAKKFGCGQASQGESSGSHREGIRLVRPPFLSGREKFRIGVVTIQRSGLSGESSGSHLEGIRLVRPPFLSGQASQGESSGSHREGIRLVRPPFLSGQASQGESSGSHREGIRLVRPPFLSGQASQGESSGSHREGIRLVRPPFLSGQASQGESSGSHREGIRLVRPPFLSGQASQGESSGSHREGIRLVRPPFLSGQASQGESSGSHREGIRLVRPPFLSGRASSQPIPRFPRGNRPVALQMVRWSFIRINGLIHNANATAVRSMGPSHQGVDIESPSSSNESTSDTQPSIEQGESSGIHTEGQIQPLGEEPTSELSAADRTTEAVNPQATAAHVGHEVISDSNPASEREPREPSLQLPKESKLTESVEDDSKMSFANLVLEQNLQDIPSSSGTAQQKDSGDTAKMDEPMSPANLMPEESSRDIPSSSGTAQQKDSDEPTKTESRKEQMSRIKKAEEDEGLEECPPKKGRGGSKSSGTRRRHSRRSPPFSCIARKSLSEKFALCGSKEKYINNCFLSH</sequence>
<feature type="region of interest" description="Disordered" evidence="1">
    <location>
        <begin position="1"/>
        <end position="131"/>
    </location>
</feature>
<evidence type="ECO:0000313" key="3">
    <source>
        <dbReference type="Proteomes" id="UP001054837"/>
    </source>
</evidence>
<keyword evidence="3" id="KW-1185">Reference proteome</keyword>
<feature type="compositionally biased region" description="Basic and acidic residues" evidence="1">
    <location>
        <begin position="535"/>
        <end position="544"/>
    </location>
</feature>
<comment type="caution">
    <text evidence="2">The sequence shown here is derived from an EMBL/GenBank/DDBJ whole genome shotgun (WGS) entry which is preliminary data.</text>
</comment>
<dbReference type="Proteomes" id="UP001054837">
    <property type="component" value="Unassembled WGS sequence"/>
</dbReference>
<accession>A0AAV4NRX5</accession>
<feature type="compositionally biased region" description="Polar residues" evidence="1">
    <location>
        <begin position="559"/>
        <end position="569"/>
    </location>
</feature>
<feature type="compositionally biased region" description="Low complexity" evidence="1">
    <location>
        <begin position="90"/>
        <end position="102"/>
    </location>
</feature>
<evidence type="ECO:0000256" key="1">
    <source>
        <dbReference type="SAM" id="MobiDB-lite"/>
    </source>
</evidence>
<dbReference type="EMBL" id="BPLQ01001897">
    <property type="protein sequence ID" value="GIX86525.1"/>
    <property type="molecule type" value="Genomic_DNA"/>
</dbReference>
<evidence type="ECO:0000313" key="2">
    <source>
        <dbReference type="EMBL" id="GIX86525.1"/>
    </source>
</evidence>
<dbReference type="AlphaFoldDB" id="A0AAV4NRX5"/>
<feature type="compositionally biased region" description="Basic and acidic residues" evidence="1">
    <location>
        <begin position="496"/>
        <end position="509"/>
    </location>
</feature>
<feature type="compositionally biased region" description="Polar residues" evidence="1">
    <location>
        <begin position="103"/>
        <end position="122"/>
    </location>
</feature>
<feature type="region of interest" description="Disordered" evidence="1">
    <location>
        <begin position="400"/>
        <end position="626"/>
    </location>
</feature>
<feature type="compositionally biased region" description="Basic and acidic residues" evidence="1">
    <location>
        <begin position="570"/>
        <end position="592"/>
    </location>
</feature>
<reference evidence="2 3" key="1">
    <citation type="submission" date="2021-06" db="EMBL/GenBank/DDBJ databases">
        <title>Caerostris darwini draft genome.</title>
        <authorList>
            <person name="Kono N."/>
            <person name="Arakawa K."/>
        </authorList>
    </citation>
    <scope>NUCLEOTIDE SEQUENCE [LARGE SCALE GENOMIC DNA]</scope>
</reference>
<organism evidence="2 3">
    <name type="scientific">Caerostris darwini</name>
    <dbReference type="NCBI Taxonomy" id="1538125"/>
    <lineage>
        <taxon>Eukaryota</taxon>
        <taxon>Metazoa</taxon>
        <taxon>Ecdysozoa</taxon>
        <taxon>Arthropoda</taxon>
        <taxon>Chelicerata</taxon>
        <taxon>Arachnida</taxon>
        <taxon>Araneae</taxon>
        <taxon>Araneomorphae</taxon>
        <taxon>Entelegynae</taxon>
        <taxon>Araneoidea</taxon>
        <taxon>Araneidae</taxon>
        <taxon>Caerostris</taxon>
    </lineage>
</organism>
<feature type="compositionally biased region" description="Basic residues" evidence="1">
    <location>
        <begin position="603"/>
        <end position="621"/>
    </location>
</feature>
<feature type="compositionally biased region" description="Polar residues" evidence="1">
    <location>
        <begin position="517"/>
        <end position="534"/>
    </location>
</feature>
<feature type="compositionally biased region" description="Polar residues" evidence="1">
    <location>
        <begin position="54"/>
        <end position="66"/>
    </location>
</feature>
<proteinExistence type="predicted"/>
<name>A0AAV4NRX5_9ARAC</name>